<organism evidence="1 2">
    <name type="scientific">Endozoicomonas lisbonensis</name>
    <dbReference type="NCBI Taxonomy" id="3120522"/>
    <lineage>
        <taxon>Bacteria</taxon>
        <taxon>Pseudomonadati</taxon>
        <taxon>Pseudomonadota</taxon>
        <taxon>Gammaproteobacteria</taxon>
        <taxon>Oceanospirillales</taxon>
        <taxon>Endozoicomonadaceae</taxon>
        <taxon>Endozoicomonas</taxon>
    </lineage>
</organism>
<gene>
    <name evidence="1" type="ORF">V5J35_001822</name>
</gene>
<reference evidence="1 2" key="1">
    <citation type="submission" date="2024-06" db="EMBL/GenBank/DDBJ databases">
        <title>Genomic Encyclopedia of Type Strains, Phase V (KMG-V): Genome sequencing to study the core and pangenomes of soil and plant-associated prokaryotes.</title>
        <authorList>
            <person name="Whitman W."/>
        </authorList>
    </citation>
    <scope>NUCLEOTIDE SEQUENCE [LARGE SCALE GENOMIC DNA]</scope>
    <source>
        <strain evidence="1 2">NE40</strain>
    </source>
</reference>
<evidence type="ECO:0008006" key="3">
    <source>
        <dbReference type="Google" id="ProtNLM"/>
    </source>
</evidence>
<dbReference type="Pfam" id="PF13875">
    <property type="entry name" value="DUF4202"/>
    <property type="match status" value="1"/>
</dbReference>
<dbReference type="PANTHER" id="PTHR41729:SF1">
    <property type="entry name" value="GLUTAMYL-TRNA SYNTHETASE"/>
    <property type="match status" value="1"/>
</dbReference>
<dbReference type="RefSeq" id="WP_354010957.1">
    <property type="nucleotide sequence ID" value="NZ_JBEWTA010000001.1"/>
</dbReference>
<accession>A0ABV2SFU7</accession>
<name>A0ABV2SFU7_9GAMM</name>
<dbReference type="Proteomes" id="UP001549366">
    <property type="component" value="Unassembled WGS sequence"/>
</dbReference>
<keyword evidence="2" id="KW-1185">Reference proteome</keyword>
<proteinExistence type="predicted"/>
<evidence type="ECO:0000313" key="1">
    <source>
        <dbReference type="EMBL" id="MET4756630.1"/>
    </source>
</evidence>
<dbReference type="EMBL" id="JBEWTB010000002">
    <property type="protein sequence ID" value="MET4756630.1"/>
    <property type="molecule type" value="Genomic_DNA"/>
</dbReference>
<dbReference type="PANTHER" id="PTHR41729">
    <property type="entry name" value="GLUTAMYL-TRNA SYNTHETASE"/>
    <property type="match status" value="1"/>
</dbReference>
<dbReference type="InterPro" id="IPR025255">
    <property type="entry name" value="DUF4202"/>
</dbReference>
<protein>
    <recommendedName>
        <fullName evidence="3">DUF4202 domain-containing protein</fullName>
    </recommendedName>
</protein>
<sequence length="189" mass="21763">MTPLQKTLVTIDALHARDPKTTAGKAHELLYAERMTRWLKRLVPDASEELQIAVRSQHLCRWEIPRSDYPTGRTGYLRWRSDLGKMHAEKAMQAMMDNGYSEVSQKRVYSLVRKLNLKRNRDTQTLEDCACLVFLEFEFSAFAARHTEDKLIPIVQKTWAKMSPEAQQEALGLEFKPDEQALLGKALNS</sequence>
<evidence type="ECO:0000313" key="2">
    <source>
        <dbReference type="Proteomes" id="UP001549366"/>
    </source>
</evidence>
<comment type="caution">
    <text evidence="1">The sequence shown here is derived from an EMBL/GenBank/DDBJ whole genome shotgun (WGS) entry which is preliminary data.</text>
</comment>